<dbReference type="OrthoDB" id="7722975at2759"/>
<feature type="domain" description="Putative 5'-nucleotidase C-terminal" evidence="3">
    <location>
        <begin position="407"/>
        <end position="596"/>
    </location>
</feature>
<evidence type="ECO:0000313" key="4">
    <source>
        <dbReference type="EMBL" id="KAF8705588.1"/>
    </source>
</evidence>
<dbReference type="FunFam" id="3.60.21.10:FF:000043">
    <property type="entry name" value="Ser/Thr protein phosphatase family"/>
    <property type="match status" value="1"/>
</dbReference>
<dbReference type="AlphaFoldDB" id="A0A8H7HRI8"/>
<dbReference type="GO" id="GO:0009166">
    <property type="term" value="P:nucleotide catabolic process"/>
    <property type="evidence" value="ECO:0007669"/>
    <property type="project" value="InterPro"/>
</dbReference>
<evidence type="ECO:0000256" key="1">
    <source>
        <dbReference type="SAM" id="SignalP"/>
    </source>
</evidence>
<sequence>MLVPFILVLATTGVFACGGHADHTHVPMRRMQPGATPSTTWPTVPLEWGNINFLHTTDTHGWLLGHLHESPPEPNYSGDFGDFASFVDHMRKEADRRGVDLLVIDSGDLHDGNGLSDGFPVGGVNGQKASSNEFLSRLPYDVMAIGNHELYQYSVSYDMHTNFAPRLKGRYLSSNVNITVQDKSGNTVSKPLGSRFAKFTTKHSKKKITALGVMFEFTGGNANTTVQKVATMINESWFREAIKEEPDLFLLAGHMPVQKDKWPLVFDAVRAVHPTTPIVIFGGHTHIRDCVQLDKRSMSLMSGQYMETVGWMSANLDGVKNSTEPIKFSRRYLDANRNTYQFHTNKTGRNGFDTAKGKKITKDMGQVANEWNLTQVWGQAPQDYYLDRLVILHSPDSSQQLTNVLISVQYPNNASLLNLLAEQVLPAALAASNPERAKLPHTSVIDTGNQRFDVYAGPFTRNDQYTVSPYSNVIVYMSVPAGIAKQIVGKLNAPVTNAAKRSEEDMKAYAQGDIAPHFRKWKREQYEAHYETRRDQGLTLGYVTTDSCPGVGDDISHEPIASYSIPKYISLPFPSSVTDDTLVDVIFYDFYQSKIISIVNDLGGGGKNYTTTDVKSWGVNQPLITSAIYEPFVKSAWA</sequence>
<dbReference type="GO" id="GO:0005576">
    <property type="term" value="C:extracellular region"/>
    <property type="evidence" value="ECO:0007669"/>
    <property type="project" value="UniProtKB-ARBA"/>
</dbReference>
<keyword evidence="1" id="KW-0732">Signal</keyword>
<protein>
    <submittedName>
        <fullName evidence="4">Ser thr protein phosphatase</fullName>
    </submittedName>
</protein>
<dbReference type="Gene3D" id="3.60.21.10">
    <property type="match status" value="1"/>
</dbReference>
<dbReference type="Proteomes" id="UP000602905">
    <property type="component" value="Unassembled WGS sequence"/>
</dbReference>
<dbReference type="SUPFAM" id="SSF56300">
    <property type="entry name" value="Metallo-dependent phosphatases"/>
    <property type="match status" value="1"/>
</dbReference>
<evidence type="ECO:0000259" key="3">
    <source>
        <dbReference type="Pfam" id="PF21953"/>
    </source>
</evidence>
<dbReference type="GO" id="GO:0016787">
    <property type="term" value="F:hydrolase activity"/>
    <property type="evidence" value="ECO:0007669"/>
    <property type="project" value="InterPro"/>
</dbReference>
<name>A0A8H7HRI8_9AGAM</name>
<evidence type="ECO:0000313" key="5">
    <source>
        <dbReference type="Proteomes" id="UP000602905"/>
    </source>
</evidence>
<dbReference type="EMBL" id="JACYCD010000053">
    <property type="protein sequence ID" value="KAF8705588.1"/>
    <property type="molecule type" value="Genomic_DNA"/>
</dbReference>
<dbReference type="PANTHER" id="PTHR11575:SF22">
    <property type="entry name" value="ADL392WP"/>
    <property type="match status" value="1"/>
</dbReference>
<dbReference type="CDD" id="cd07407">
    <property type="entry name" value="MPP_YHR202W_N"/>
    <property type="match status" value="1"/>
</dbReference>
<gene>
    <name evidence="4" type="ORF">RHS03_05618</name>
</gene>
<reference evidence="4" key="1">
    <citation type="submission" date="2020-09" db="EMBL/GenBank/DDBJ databases">
        <title>Comparative genome analyses of four rice-infecting Rhizoctonia solani isolates reveal extensive enrichment of homogalacturonan modification genes.</title>
        <authorList>
            <person name="Lee D.-Y."/>
            <person name="Jeon J."/>
            <person name="Kim K.-T."/>
            <person name="Cheong K."/>
            <person name="Song H."/>
            <person name="Choi G."/>
            <person name="Ko J."/>
            <person name="Opiyo S.O."/>
            <person name="Zuo S."/>
            <person name="Madhav S."/>
            <person name="Lee Y.-H."/>
            <person name="Wang G.-L."/>
        </authorList>
    </citation>
    <scope>NUCLEOTIDE SEQUENCE</scope>
    <source>
        <strain evidence="4">AG1-IA WGL</strain>
    </source>
</reference>
<accession>A0A8H7HRI8</accession>
<feature type="signal peptide" evidence="1">
    <location>
        <begin position="1"/>
        <end position="16"/>
    </location>
</feature>
<dbReference type="SUPFAM" id="SSF55816">
    <property type="entry name" value="5'-nucleotidase (syn. UDP-sugar hydrolase), C-terminal domain"/>
    <property type="match status" value="1"/>
</dbReference>
<organism evidence="4 5">
    <name type="scientific">Rhizoctonia solani</name>
    <dbReference type="NCBI Taxonomy" id="456999"/>
    <lineage>
        <taxon>Eukaryota</taxon>
        <taxon>Fungi</taxon>
        <taxon>Dikarya</taxon>
        <taxon>Basidiomycota</taxon>
        <taxon>Agaricomycotina</taxon>
        <taxon>Agaricomycetes</taxon>
        <taxon>Cantharellales</taxon>
        <taxon>Ceratobasidiaceae</taxon>
        <taxon>Rhizoctonia</taxon>
    </lineage>
</organism>
<dbReference type="InterPro" id="IPR014485">
    <property type="entry name" value="Pesterase_C1039"/>
</dbReference>
<feature type="chain" id="PRO_5034931219" evidence="1">
    <location>
        <begin position="17"/>
        <end position="638"/>
    </location>
</feature>
<dbReference type="PIRSF" id="PIRSF017316">
    <property type="entry name" value="Pesterase_C1039"/>
    <property type="match status" value="1"/>
</dbReference>
<dbReference type="GO" id="GO:0005829">
    <property type="term" value="C:cytosol"/>
    <property type="evidence" value="ECO:0007669"/>
    <property type="project" value="TreeGrafter"/>
</dbReference>
<dbReference type="Pfam" id="PF00149">
    <property type="entry name" value="Metallophos"/>
    <property type="match status" value="1"/>
</dbReference>
<dbReference type="PANTHER" id="PTHR11575">
    <property type="entry name" value="5'-NUCLEOTIDASE-RELATED"/>
    <property type="match status" value="1"/>
</dbReference>
<dbReference type="InterPro" id="IPR006179">
    <property type="entry name" value="5_nucleotidase/apyrase"/>
</dbReference>
<dbReference type="Pfam" id="PF21953">
    <property type="entry name" value="NadN_nucleosid_C"/>
    <property type="match status" value="1"/>
</dbReference>
<dbReference type="InterPro" id="IPR029052">
    <property type="entry name" value="Metallo-depent_PP-like"/>
</dbReference>
<feature type="domain" description="Calcineurin-like phosphoesterase" evidence="2">
    <location>
        <begin position="52"/>
        <end position="287"/>
    </location>
</feature>
<feature type="non-terminal residue" evidence="4">
    <location>
        <position position="1"/>
    </location>
</feature>
<dbReference type="InterPro" id="IPR053828">
    <property type="entry name" value="Nucleosidase_C"/>
</dbReference>
<dbReference type="InterPro" id="IPR041823">
    <property type="entry name" value="YHR202W_N"/>
</dbReference>
<proteinExistence type="predicted"/>
<dbReference type="Gene3D" id="3.90.780.10">
    <property type="entry name" value="5'-Nucleotidase, C-terminal domain"/>
    <property type="match status" value="1"/>
</dbReference>
<dbReference type="InterPro" id="IPR004843">
    <property type="entry name" value="Calcineurin-like_PHP"/>
</dbReference>
<dbReference type="InterPro" id="IPR036907">
    <property type="entry name" value="5'-Nucleotdase_C_sf"/>
</dbReference>
<comment type="caution">
    <text evidence="4">The sequence shown here is derived from an EMBL/GenBank/DDBJ whole genome shotgun (WGS) entry which is preliminary data.</text>
</comment>
<evidence type="ECO:0000259" key="2">
    <source>
        <dbReference type="Pfam" id="PF00149"/>
    </source>
</evidence>